<feature type="region of interest" description="Disordered" evidence="1">
    <location>
        <begin position="195"/>
        <end position="214"/>
    </location>
</feature>
<feature type="compositionally biased region" description="Polar residues" evidence="1">
    <location>
        <begin position="15"/>
        <end position="46"/>
    </location>
</feature>
<reference evidence="2" key="1">
    <citation type="submission" date="2021-12" db="EMBL/GenBank/DDBJ databases">
        <authorList>
            <person name="Martin H S."/>
        </authorList>
    </citation>
    <scope>NUCLEOTIDE SEQUENCE</scope>
</reference>
<organism evidence="2 3">
    <name type="scientific">Brenthis ino</name>
    <name type="common">lesser marbled fritillary</name>
    <dbReference type="NCBI Taxonomy" id="405034"/>
    <lineage>
        <taxon>Eukaryota</taxon>
        <taxon>Metazoa</taxon>
        <taxon>Ecdysozoa</taxon>
        <taxon>Arthropoda</taxon>
        <taxon>Hexapoda</taxon>
        <taxon>Insecta</taxon>
        <taxon>Pterygota</taxon>
        <taxon>Neoptera</taxon>
        <taxon>Endopterygota</taxon>
        <taxon>Lepidoptera</taxon>
        <taxon>Glossata</taxon>
        <taxon>Ditrysia</taxon>
        <taxon>Papilionoidea</taxon>
        <taxon>Nymphalidae</taxon>
        <taxon>Heliconiinae</taxon>
        <taxon>Argynnini</taxon>
        <taxon>Brenthis</taxon>
    </lineage>
</organism>
<accession>A0A8J9UMS5</accession>
<dbReference type="EMBL" id="OV170223">
    <property type="protein sequence ID" value="CAH0721804.1"/>
    <property type="molecule type" value="Genomic_DNA"/>
</dbReference>
<dbReference type="AlphaFoldDB" id="A0A8J9UMS5"/>
<sequence>MYFPDEVVSIKKTLTDSQATDNNSLEDPPQQVVSTAGSTLRGSGTMSDRIYFPDEVVSVKKTLTDSQATDNNSLEVPPEQVNSTEENILVWKSETIVSDNLDGQRIIFPDQLEHIKDRASEIKDIETRIEEDPPEENLGVEVTNMIVAPPNCPKGQQMGADGVCLQYGLPTYEYNQIMADSDSVVFPDEVEETKTKVSEETEATDTNTIEQPPEVKPSITMRNMIVAPSNCPAGQEKDANGICRDVF</sequence>
<dbReference type="OrthoDB" id="6930892at2759"/>
<feature type="non-terminal residue" evidence="2">
    <location>
        <position position="247"/>
    </location>
</feature>
<evidence type="ECO:0000256" key="1">
    <source>
        <dbReference type="SAM" id="MobiDB-lite"/>
    </source>
</evidence>
<dbReference type="Proteomes" id="UP000838878">
    <property type="component" value="Chromosome 3"/>
</dbReference>
<protein>
    <submittedName>
        <fullName evidence="2">Uncharacterized protein</fullName>
    </submittedName>
</protein>
<proteinExistence type="predicted"/>
<evidence type="ECO:0000313" key="3">
    <source>
        <dbReference type="Proteomes" id="UP000838878"/>
    </source>
</evidence>
<feature type="region of interest" description="Disordered" evidence="1">
    <location>
        <begin position="14"/>
        <end position="46"/>
    </location>
</feature>
<name>A0A8J9UMS5_9NEOP</name>
<gene>
    <name evidence="2" type="ORF">BINO364_LOCUS7852</name>
</gene>
<evidence type="ECO:0000313" key="2">
    <source>
        <dbReference type="EMBL" id="CAH0721804.1"/>
    </source>
</evidence>
<keyword evidence="3" id="KW-1185">Reference proteome</keyword>